<dbReference type="AlphaFoldDB" id="H3GAY0"/>
<dbReference type="InParanoid" id="H3GAY0"/>
<dbReference type="HOGENOM" id="CLU_001324_4_1_1"/>
<evidence type="ECO:0000313" key="6">
    <source>
        <dbReference type="EnsemblProtists" id="Phyra72363"/>
    </source>
</evidence>
<evidence type="ECO:0000256" key="1">
    <source>
        <dbReference type="ARBA" id="ARBA00022741"/>
    </source>
</evidence>
<evidence type="ECO:0000259" key="5">
    <source>
        <dbReference type="Pfam" id="PF02689"/>
    </source>
</evidence>
<keyword evidence="2" id="KW-0378">Hydrolase</keyword>
<reference evidence="6" key="2">
    <citation type="submission" date="2015-06" db="UniProtKB">
        <authorList>
            <consortium name="EnsemblProtists"/>
        </authorList>
    </citation>
    <scope>IDENTIFICATION</scope>
    <source>
        <strain evidence="6">Pr102</strain>
    </source>
</reference>
<organism evidence="6 7">
    <name type="scientific">Phytophthora ramorum</name>
    <name type="common">Sudden oak death agent</name>
    <dbReference type="NCBI Taxonomy" id="164328"/>
    <lineage>
        <taxon>Eukaryota</taxon>
        <taxon>Sar</taxon>
        <taxon>Stramenopiles</taxon>
        <taxon>Oomycota</taxon>
        <taxon>Peronosporomycetes</taxon>
        <taxon>Peronosporales</taxon>
        <taxon>Peronosporaceae</taxon>
        <taxon>Phytophthora</taxon>
    </lineage>
</organism>
<dbReference type="STRING" id="164328.H3GAY0"/>
<dbReference type="PANTHER" id="PTHR23274">
    <property type="entry name" value="DNA HELICASE-RELATED"/>
    <property type="match status" value="1"/>
</dbReference>
<evidence type="ECO:0000256" key="2">
    <source>
        <dbReference type="ARBA" id="ARBA00022801"/>
    </source>
</evidence>
<keyword evidence="1" id="KW-0547">Nucleotide-binding</keyword>
<dbReference type="GO" id="GO:0016787">
    <property type="term" value="F:hydrolase activity"/>
    <property type="evidence" value="ECO:0007669"/>
    <property type="project" value="UniProtKB-KW"/>
</dbReference>
<dbReference type="GO" id="GO:0004386">
    <property type="term" value="F:helicase activity"/>
    <property type="evidence" value="ECO:0007669"/>
    <property type="project" value="UniProtKB-KW"/>
</dbReference>
<dbReference type="Proteomes" id="UP000005238">
    <property type="component" value="Unassembled WGS sequence"/>
</dbReference>
<dbReference type="InterPro" id="IPR003840">
    <property type="entry name" value="DNA_helicase_dom"/>
</dbReference>
<evidence type="ECO:0000313" key="7">
    <source>
        <dbReference type="Proteomes" id="UP000005238"/>
    </source>
</evidence>
<dbReference type="SUPFAM" id="SSF52540">
    <property type="entry name" value="P-loop containing nucleoside triphosphate hydrolases"/>
    <property type="match status" value="1"/>
</dbReference>
<keyword evidence="7" id="KW-1185">Reference proteome</keyword>
<dbReference type="GO" id="GO:0005524">
    <property type="term" value="F:ATP binding"/>
    <property type="evidence" value="ECO:0007669"/>
    <property type="project" value="UniProtKB-KW"/>
</dbReference>
<evidence type="ECO:0000256" key="4">
    <source>
        <dbReference type="ARBA" id="ARBA00022840"/>
    </source>
</evidence>
<name>H3GAY0_PHYRM</name>
<proteinExistence type="predicted"/>
<evidence type="ECO:0000256" key="3">
    <source>
        <dbReference type="ARBA" id="ARBA00022806"/>
    </source>
</evidence>
<dbReference type="EMBL" id="DS566278">
    <property type="status" value="NOT_ANNOTATED_CDS"/>
    <property type="molecule type" value="Genomic_DNA"/>
</dbReference>
<dbReference type="VEuPathDB" id="FungiDB:KRP23_4948"/>
<dbReference type="eggNOG" id="KOG0987">
    <property type="taxonomic scope" value="Eukaryota"/>
</dbReference>
<sequence>MIHNLNSDAGLCNGTQLRLVSLRERSIEACVMSGPYKGSNVFIPRVIFYTEDYDKEFPFKMKRKQFPVVPAFTMTINKAQGHSIYHVGIYLETPVFAHGKLYVALSRVTSRKAIKIAVNPEAIDEDGRVHTNNIVYREIFQN</sequence>
<keyword evidence="3" id="KW-0347">Helicase</keyword>
<dbReference type="EnsemblProtists" id="Phyra72363">
    <property type="protein sequence ID" value="Phyra72363"/>
    <property type="gene ID" value="Phyra72363"/>
</dbReference>
<dbReference type="PANTHER" id="PTHR23274:SF51">
    <property type="entry name" value="OS03G0423850 PROTEIN"/>
    <property type="match status" value="1"/>
</dbReference>
<reference evidence="7" key="1">
    <citation type="journal article" date="2006" name="Science">
        <title>Phytophthora genome sequences uncover evolutionary origins and mechanisms of pathogenesis.</title>
        <authorList>
            <person name="Tyler B.M."/>
            <person name="Tripathy S."/>
            <person name="Zhang X."/>
            <person name="Dehal P."/>
            <person name="Jiang R.H."/>
            <person name="Aerts A."/>
            <person name="Arredondo F.D."/>
            <person name="Baxter L."/>
            <person name="Bensasson D."/>
            <person name="Beynon J.L."/>
            <person name="Chapman J."/>
            <person name="Damasceno C.M."/>
            <person name="Dorrance A.E."/>
            <person name="Dou D."/>
            <person name="Dickerman A.W."/>
            <person name="Dubchak I.L."/>
            <person name="Garbelotto M."/>
            <person name="Gijzen M."/>
            <person name="Gordon S.G."/>
            <person name="Govers F."/>
            <person name="Grunwald N.J."/>
            <person name="Huang W."/>
            <person name="Ivors K.L."/>
            <person name="Jones R.W."/>
            <person name="Kamoun S."/>
            <person name="Krampis K."/>
            <person name="Lamour K.H."/>
            <person name="Lee M.K."/>
            <person name="McDonald W.H."/>
            <person name="Medina M."/>
            <person name="Meijer H.J."/>
            <person name="Nordberg E.K."/>
            <person name="Maclean D.J."/>
            <person name="Ospina-Giraldo M.D."/>
            <person name="Morris P.F."/>
            <person name="Phuntumart V."/>
            <person name="Putnam N.H."/>
            <person name="Rash S."/>
            <person name="Rose J.K."/>
            <person name="Sakihama Y."/>
            <person name="Salamov A.A."/>
            <person name="Savidor A."/>
            <person name="Scheuring C.F."/>
            <person name="Smith B.M."/>
            <person name="Sobral B.W."/>
            <person name="Terry A."/>
            <person name="Torto-Alalibo T.A."/>
            <person name="Win J."/>
            <person name="Xu Z."/>
            <person name="Zhang H."/>
            <person name="Grigoriev I.V."/>
            <person name="Rokhsar D.S."/>
            <person name="Boore J.L."/>
        </authorList>
    </citation>
    <scope>NUCLEOTIDE SEQUENCE [LARGE SCALE GENOMIC DNA]</scope>
    <source>
        <strain evidence="7">Pr102</strain>
    </source>
</reference>
<dbReference type="Pfam" id="PF02689">
    <property type="entry name" value="Herpes_Helicase"/>
    <property type="match status" value="1"/>
</dbReference>
<dbReference type="InterPro" id="IPR027417">
    <property type="entry name" value="P-loop_NTPase"/>
</dbReference>
<protein>
    <recommendedName>
        <fullName evidence="5">DNA replication helicase domain-containing protein</fullName>
    </recommendedName>
</protein>
<feature type="domain" description="DNA replication helicase" evidence="5">
    <location>
        <begin position="68"/>
        <end position="122"/>
    </location>
</feature>
<keyword evidence="4" id="KW-0067">ATP-binding</keyword>
<accession>H3GAY0</accession>
<dbReference type="FunFam" id="3.40.50.300:FF:002884">
    <property type="entry name" value="ATP-dependent DNA helicase"/>
    <property type="match status" value="1"/>
</dbReference>